<reference evidence="2" key="1">
    <citation type="submission" date="2021-02" db="EMBL/GenBank/DDBJ databases">
        <authorList>
            <person name="Dougan E. K."/>
            <person name="Rhodes N."/>
            <person name="Thang M."/>
            <person name="Chan C."/>
        </authorList>
    </citation>
    <scope>NUCLEOTIDE SEQUENCE</scope>
</reference>
<keyword evidence="1" id="KW-0472">Membrane</keyword>
<protein>
    <submittedName>
        <fullName evidence="2">Uncharacterized protein</fullName>
    </submittedName>
</protein>
<name>A0A813GH36_POLGL</name>
<keyword evidence="1" id="KW-0812">Transmembrane</keyword>
<keyword evidence="1" id="KW-1133">Transmembrane helix</keyword>
<feature type="transmembrane region" description="Helical" evidence="1">
    <location>
        <begin position="21"/>
        <end position="42"/>
    </location>
</feature>
<dbReference type="AlphaFoldDB" id="A0A813GH36"/>
<dbReference type="EMBL" id="CAJNNV010028383">
    <property type="protein sequence ID" value="CAE8624409.1"/>
    <property type="molecule type" value="Genomic_DNA"/>
</dbReference>
<comment type="caution">
    <text evidence="2">The sequence shown here is derived from an EMBL/GenBank/DDBJ whole genome shotgun (WGS) entry which is preliminary data.</text>
</comment>
<proteinExistence type="predicted"/>
<sequence>MKSFRPIRMIISHRGARAKQVVVSLCFATVYLVAILACSFWAQLMITLRRCWSLCSAVAILVLLGEEYAGHPIQIAAMALSQGNYSGHSHPLLSINVFSLLSPQ</sequence>
<dbReference type="Proteomes" id="UP000654075">
    <property type="component" value="Unassembled WGS sequence"/>
</dbReference>
<evidence type="ECO:0000256" key="1">
    <source>
        <dbReference type="SAM" id="Phobius"/>
    </source>
</evidence>
<evidence type="ECO:0000313" key="2">
    <source>
        <dbReference type="EMBL" id="CAE8624409.1"/>
    </source>
</evidence>
<evidence type="ECO:0000313" key="3">
    <source>
        <dbReference type="Proteomes" id="UP000654075"/>
    </source>
</evidence>
<organism evidence="2 3">
    <name type="scientific">Polarella glacialis</name>
    <name type="common">Dinoflagellate</name>
    <dbReference type="NCBI Taxonomy" id="89957"/>
    <lineage>
        <taxon>Eukaryota</taxon>
        <taxon>Sar</taxon>
        <taxon>Alveolata</taxon>
        <taxon>Dinophyceae</taxon>
        <taxon>Suessiales</taxon>
        <taxon>Suessiaceae</taxon>
        <taxon>Polarella</taxon>
    </lineage>
</organism>
<accession>A0A813GH36</accession>
<keyword evidence="3" id="KW-1185">Reference proteome</keyword>
<gene>
    <name evidence="2" type="ORF">PGLA1383_LOCUS41534</name>
</gene>